<protein>
    <submittedName>
        <fullName evidence="5">Regulatory LuxR family protein</fullName>
    </submittedName>
</protein>
<evidence type="ECO:0000256" key="3">
    <source>
        <dbReference type="ARBA" id="ARBA00023163"/>
    </source>
</evidence>
<dbReference type="Gene3D" id="1.10.10.10">
    <property type="entry name" value="Winged helix-like DNA-binding domain superfamily/Winged helix DNA-binding domain"/>
    <property type="match status" value="1"/>
</dbReference>
<reference evidence="5 6" key="1">
    <citation type="submission" date="2019-02" db="EMBL/GenBank/DDBJ databases">
        <title>Sequencing the genomes of 1000 actinobacteria strains.</title>
        <authorList>
            <person name="Klenk H.-P."/>
        </authorList>
    </citation>
    <scope>NUCLEOTIDE SEQUENCE [LARGE SCALE GENOMIC DNA]</scope>
    <source>
        <strain evidence="5 6">DSM 45779</strain>
    </source>
</reference>
<dbReference type="RefSeq" id="WP_130289576.1">
    <property type="nucleotide sequence ID" value="NZ_SHKL01000001.1"/>
</dbReference>
<dbReference type="CDD" id="cd06170">
    <property type="entry name" value="LuxR_C_like"/>
    <property type="match status" value="1"/>
</dbReference>
<keyword evidence="1" id="KW-0805">Transcription regulation</keyword>
<dbReference type="AlphaFoldDB" id="A0A4Q7UT31"/>
<feature type="domain" description="HTH luxR-type" evidence="4">
    <location>
        <begin position="840"/>
        <end position="905"/>
    </location>
</feature>
<dbReference type="InterPro" id="IPR041664">
    <property type="entry name" value="AAA_16"/>
</dbReference>
<dbReference type="GO" id="GO:0006355">
    <property type="term" value="P:regulation of DNA-templated transcription"/>
    <property type="evidence" value="ECO:0007669"/>
    <property type="project" value="InterPro"/>
</dbReference>
<keyword evidence="6" id="KW-1185">Reference proteome</keyword>
<dbReference type="InterPro" id="IPR011990">
    <property type="entry name" value="TPR-like_helical_dom_sf"/>
</dbReference>
<dbReference type="SUPFAM" id="SSF48452">
    <property type="entry name" value="TPR-like"/>
    <property type="match status" value="1"/>
</dbReference>
<dbReference type="PANTHER" id="PTHR44688">
    <property type="entry name" value="DNA-BINDING TRANSCRIPTIONAL ACTIVATOR DEVR_DOSR"/>
    <property type="match status" value="1"/>
</dbReference>
<dbReference type="Pfam" id="PF00196">
    <property type="entry name" value="GerE"/>
    <property type="match status" value="1"/>
</dbReference>
<dbReference type="Pfam" id="PF13191">
    <property type="entry name" value="AAA_16"/>
    <property type="match status" value="1"/>
</dbReference>
<accession>A0A4Q7UT31</accession>
<evidence type="ECO:0000259" key="4">
    <source>
        <dbReference type="PROSITE" id="PS50043"/>
    </source>
</evidence>
<dbReference type="PROSITE" id="PS50043">
    <property type="entry name" value="HTH_LUXR_2"/>
    <property type="match status" value="1"/>
</dbReference>
<gene>
    <name evidence="5" type="ORF">EV383_1910</name>
</gene>
<keyword evidence="2" id="KW-0238">DNA-binding</keyword>
<dbReference type="SMART" id="SM00421">
    <property type="entry name" value="HTH_LUXR"/>
    <property type="match status" value="1"/>
</dbReference>
<dbReference type="InterPro" id="IPR036388">
    <property type="entry name" value="WH-like_DNA-bd_sf"/>
</dbReference>
<dbReference type="InterPro" id="IPR016032">
    <property type="entry name" value="Sig_transdc_resp-reg_C-effctor"/>
</dbReference>
<evidence type="ECO:0000256" key="2">
    <source>
        <dbReference type="ARBA" id="ARBA00023125"/>
    </source>
</evidence>
<dbReference type="InterPro" id="IPR000792">
    <property type="entry name" value="Tscrpt_reg_LuxR_C"/>
</dbReference>
<comment type="caution">
    <text evidence="5">The sequence shown here is derived from an EMBL/GenBank/DDBJ whole genome shotgun (WGS) entry which is preliminary data.</text>
</comment>
<organism evidence="5 6">
    <name type="scientific">Pseudonocardia sediminis</name>
    <dbReference type="NCBI Taxonomy" id="1397368"/>
    <lineage>
        <taxon>Bacteria</taxon>
        <taxon>Bacillati</taxon>
        <taxon>Actinomycetota</taxon>
        <taxon>Actinomycetes</taxon>
        <taxon>Pseudonocardiales</taxon>
        <taxon>Pseudonocardiaceae</taxon>
        <taxon>Pseudonocardia</taxon>
    </lineage>
</organism>
<evidence type="ECO:0000313" key="5">
    <source>
        <dbReference type="EMBL" id="RZT85047.1"/>
    </source>
</evidence>
<dbReference type="PANTHER" id="PTHR44688:SF16">
    <property type="entry name" value="DNA-BINDING TRANSCRIPTIONAL ACTIVATOR DEVR_DOSR"/>
    <property type="match status" value="1"/>
</dbReference>
<evidence type="ECO:0000256" key="1">
    <source>
        <dbReference type="ARBA" id="ARBA00023015"/>
    </source>
</evidence>
<dbReference type="PROSITE" id="PS00622">
    <property type="entry name" value="HTH_LUXR_1"/>
    <property type="match status" value="1"/>
</dbReference>
<dbReference type="EMBL" id="SHKL01000001">
    <property type="protein sequence ID" value="RZT85047.1"/>
    <property type="molecule type" value="Genomic_DNA"/>
</dbReference>
<dbReference type="SUPFAM" id="SSF46894">
    <property type="entry name" value="C-terminal effector domain of the bipartite response regulators"/>
    <property type="match status" value="1"/>
</dbReference>
<name>A0A4Q7UT31_PSEST</name>
<proteinExistence type="predicted"/>
<dbReference type="OrthoDB" id="3656034at2"/>
<sequence>MHGRVDERSTIDTLLSEAGRGRAGVLEIVGDPGIGKTALCDHAAATPGFRVLRALGVQGEADLPLAGLDELLRPLAADAGDLPPAQRAAVRTLLDGGGGAADRYVLGVATLGLLARAAEDRPLLVVLDDVHWLDDVSGAVLSFALRRLGADAVAVLLAGRTSPRRPLDGPWPRLHVGGLDTGDAHGLLGSATAPAVRDVLHTVTGGNPLALLELAQALTAEQLAGWAELPDPLPLSDRGTAAFGWRLAELPDRTRRALVVVAAAGPGSAGLVDPALRARGLTVADLEPAERAGLLEIRSGRPRFPHPLVRAATFADASGPQRRAAHRALADAGVDGDVQRHALHLAAGTVGASEDVAAALERAAEAAEHRGGRAAGAAARTWAARLSPDGPALDGRRLAAAEACLLAGRRADAGALVEELLAAGRERETRWQALALQASIALWSGEHRDPAPAMRGALEALAGPAPDLAALVSVQLGTVLTGLGLLSRSSEVTARARRLDIADPVIRYLVEHRHAATAVWAGDLHTFADADRAFPHASLAGAARERFPMHDILLPQTLTFVERFAEADALIEADVAGARAGAAPHRLPLPLIHRAGLGYFTGDLLRVRADLDEVDDINRQVGPGGLSGYTWALQARTAAVAGDRTATVRHATEALAVGEQIGQQPVLLYARHALGLLELTHGRPADAVGHLERCRDIALATGIGNPLAVPWQADHVEALHLAGRESDALAALDELDATAARTGSRWARGAAARCRALTGGVARDRDALHGAAARDQHDLPLERGRTLLAHGTALRRERRVREAREILTDAAAQLDRAGAPAWAARARSELRAAGVRSVTAPSTHPALTGQELRVCLAVADGATNREVAASLFVSPKTVEHHLGRAFGKLGVTNRAQLARLVAEGGLGAPADAEDSA</sequence>
<evidence type="ECO:0000313" key="6">
    <source>
        <dbReference type="Proteomes" id="UP000291591"/>
    </source>
</evidence>
<dbReference type="SUPFAM" id="SSF52540">
    <property type="entry name" value="P-loop containing nucleoside triphosphate hydrolases"/>
    <property type="match status" value="1"/>
</dbReference>
<dbReference type="GO" id="GO:0003677">
    <property type="term" value="F:DNA binding"/>
    <property type="evidence" value="ECO:0007669"/>
    <property type="project" value="UniProtKB-KW"/>
</dbReference>
<dbReference type="InterPro" id="IPR027417">
    <property type="entry name" value="P-loop_NTPase"/>
</dbReference>
<dbReference type="PRINTS" id="PR00038">
    <property type="entry name" value="HTHLUXR"/>
</dbReference>
<keyword evidence="3" id="KW-0804">Transcription</keyword>
<dbReference type="PRINTS" id="PR00364">
    <property type="entry name" value="DISEASERSIST"/>
</dbReference>
<dbReference type="Proteomes" id="UP000291591">
    <property type="component" value="Unassembled WGS sequence"/>
</dbReference>